<reference evidence="2 3" key="1">
    <citation type="submission" date="2014-11" db="EMBL/GenBank/DDBJ databases">
        <authorList>
            <person name="Zhu J."/>
            <person name="Qi W."/>
            <person name="Song R."/>
        </authorList>
    </citation>
    <scope>NUCLEOTIDE SEQUENCE [LARGE SCALE GENOMIC DNA]</scope>
</reference>
<dbReference type="VEuPathDB" id="CryptoDB:Vbra_9507"/>
<dbReference type="AlphaFoldDB" id="A0A0G4FXA3"/>
<sequence length="437" mass="47416">MDGGTLHSITIQEGARLTGTARQTVARTDPPLPAPLEPPPTLHALTTIAGLLREHQGLADRDWLMPSLAVVRQEGWDAYRLGRFISSSHSLRRQGGPLAQLESIGTIEVDIHNSPAEIDLLQEVLVARGCRQSLAPLHVRFHPGWVSISPYTLPVLLTLNRLVTMCCRPDAQLTTTGGFLVFDLSIFYDNAFPTHPSPSFKAMMQQFARKALEVNYIFTQDGLTDPHTNPSQSAIDIASSLSFDKATLAFVINTRGFQPPANTLSPHPAIITHLQPLPKFTRLYIQSKLGGAAARLLAGKMAKEVERVDISEMSGDEKVGVLAALGRETGVGEVVVGDIGVDQLEQLLMGAAGRLPTIRTLEFTMTLPPDVEDAGSVVRDRLLSLIDHIPHLRGLQSLKLMVCCEPDVQQQDSIRASIPVGTNIGALSFAIPEGRLL</sequence>
<evidence type="ECO:0000313" key="3">
    <source>
        <dbReference type="Proteomes" id="UP000041254"/>
    </source>
</evidence>
<dbReference type="PhylomeDB" id="A0A0G4FXA3"/>
<dbReference type="EMBL" id="CDMY01000517">
    <property type="protein sequence ID" value="CEM19620.1"/>
    <property type="molecule type" value="Genomic_DNA"/>
</dbReference>
<organism evidence="2 3">
    <name type="scientific">Vitrella brassicaformis (strain CCMP3155)</name>
    <dbReference type="NCBI Taxonomy" id="1169540"/>
    <lineage>
        <taxon>Eukaryota</taxon>
        <taxon>Sar</taxon>
        <taxon>Alveolata</taxon>
        <taxon>Colpodellida</taxon>
        <taxon>Vitrellaceae</taxon>
        <taxon>Vitrella</taxon>
    </lineage>
</organism>
<feature type="region of interest" description="Disordered" evidence="1">
    <location>
        <begin position="1"/>
        <end position="40"/>
    </location>
</feature>
<feature type="compositionally biased region" description="Pro residues" evidence="1">
    <location>
        <begin position="30"/>
        <end position="40"/>
    </location>
</feature>
<dbReference type="InParanoid" id="A0A0G4FXA3"/>
<dbReference type="Proteomes" id="UP000041254">
    <property type="component" value="Unassembled WGS sequence"/>
</dbReference>
<accession>A0A0G4FXA3</accession>
<proteinExistence type="predicted"/>
<protein>
    <submittedName>
        <fullName evidence="2">Uncharacterized protein</fullName>
    </submittedName>
</protein>
<evidence type="ECO:0000313" key="2">
    <source>
        <dbReference type="EMBL" id="CEM19620.1"/>
    </source>
</evidence>
<keyword evidence="3" id="KW-1185">Reference proteome</keyword>
<evidence type="ECO:0000256" key="1">
    <source>
        <dbReference type="SAM" id="MobiDB-lite"/>
    </source>
</evidence>
<gene>
    <name evidence="2" type="ORF">Vbra_9507</name>
</gene>
<name>A0A0G4FXA3_VITBC</name>